<keyword evidence="2" id="KW-1133">Transmembrane helix</keyword>
<feature type="coiled-coil region" evidence="1">
    <location>
        <begin position="198"/>
        <end position="225"/>
    </location>
</feature>
<dbReference type="EMBL" id="LNZB01000051">
    <property type="protein sequence ID" value="KTD76294.1"/>
    <property type="molecule type" value="Genomic_DNA"/>
</dbReference>
<protein>
    <submittedName>
        <fullName evidence="3">Coiled-coil protein</fullName>
    </submittedName>
</protein>
<feature type="transmembrane region" description="Helical" evidence="2">
    <location>
        <begin position="267"/>
        <end position="300"/>
    </location>
</feature>
<gene>
    <name evidence="3" type="ORF">Lwal_2016</name>
</gene>
<name>A0A0W1A4Q1_9GAMM</name>
<dbReference type="Proteomes" id="UP000054729">
    <property type="component" value="Unassembled WGS sequence"/>
</dbReference>
<evidence type="ECO:0000313" key="3">
    <source>
        <dbReference type="EMBL" id="KTD76294.1"/>
    </source>
</evidence>
<accession>A0A0W1A4Q1</accession>
<dbReference type="AlphaFoldDB" id="A0A0W1A4Q1"/>
<dbReference type="OrthoDB" id="5653038at2"/>
<keyword evidence="2" id="KW-0812">Transmembrane</keyword>
<evidence type="ECO:0000256" key="2">
    <source>
        <dbReference type="SAM" id="Phobius"/>
    </source>
</evidence>
<proteinExistence type="predicted"/>
<organism evidence="3 4">
    <name type="scientific">Legionella waltersii</name>
    <dbReference type="NCBI Taxonomy" id="66969"/>
    <lineage>
        <taxon>Bacteria</taxon>
        <taxon>Pseudomonadati</taxon>
        <taxon>Pseudomonadota</taxon>
        <taxon>Gammaproteobacteria</taxon>
        <taxon>Legionellales</taxon>
        <taxon>Legionellaceae</taxon>
        <taxon>Legionella</taxon>
    </lineage>
</organism>
<keyword evidence="4" id="KW-1185">Reference proteome</keyword>
<sequence>MTGKIQLHSKTIELLKEYLDLIQREQLSIEIVGSSVNLEQLIQWISIEIPDEVYFQPLFKDKFEFTLSAFQAKLLEDLANSIVSPLGSVTKQEVVPTTIDKLKFAILAVSGTTLSASEGLDSITTMAEILPFSALVILAIGFVFSALSIMRFYGVDLVPVAQNWGINFENAPTLLDYLVLQKKEINKICQKISYLHLAELSIEELKCLEELIAALQLRIKGIAKASKPFTDALDAFSVRVTKTIIAICSGGMFFGTGYFAGQSVALYLFSFFIGTVVSTSLPVVGISTVVGLTGFALYWYTQKVGLDKLVSSWMGLDEEKIDQISNASLIQEQADKLENLKLQINSTSLLIAQINSLRTASEGTTHQQVKTEMNKDAVIHSQPTISFGSNIYAFHHVNAVKRGSEDCVVALPELDCCVM</sequence>
<comment type="caution">
    <text evidence="3">The sequence shown here is derived from an EMBL/GenBank/DDBJ whole genome shotgun (WGS) entry which is preliminary data.</text>
</comment>
<keyword evidence="2" id="KW-0472">Membrane</keyword>
<feature type="transmembrane region" description="Helical" evidence="2">
    <location>
        <begin position="129"/>
        <end position="149"/>
    </location>
</feature>
<evidence type="ECO:0000256" key="1">
    <source>
        <dbReference type="SAM" id="Coils"/>
    </source>
</evidence>
<dbReference type="RefSeq" id="WP_058480666.1">
    <property type="nucleotide sequence ID" value="NZ_CAAAIQ010000020.1"/>
</dbReference>
<feature type="transmembrane region" description="Helical" evidence="2">
    <location>
        <begin position="243"/>
        <end position="261"/>
    </location>
</feature>
<evidence type="ECO:0000313" key="4">
    <source>
        <dbReference type="Proteomes" id="UP000054729"/>
    </source>
</evidence>
<reference evidence="3 4" key="1">
    <citation type="submission" date="2015-11" db="EMBL/GenBank/DDBJ databases">
        <title>Genomic analysis of 38 Legionella species identifies large and diverse effector repertoires.</title>
        <authorList>
            <person name="Burstein D."/>
            <person name="Amaro F."/>
            <person name="Zusman T."/>
            <person name="Lifshitz Z."/>
            <person name="Cohen O."/>
            <person name="Gilbert J.A."/>
            <person name="Pupko T."/>
            <person name="Shuman H.A."/>
            <person name="Segal G."/>
        </authorList>
    </citation>
    <scope>NUCLEOTIDE SEQUENCE [LARGE SCALE GENOMIC DNA]</scope>
    <source>
        <strain evidence="3 4">ATCC 51914</strain>
    </source>
</reference>
<keyword evidence="1" id="KW-0175">Coiled coil</keyword>
<dbReference type="PATRIC" id="fig|66969.6.peg.2197"/>